<dbReference type="InterPro" id="IPR001650">
    <property type="entry name" value="Helicase_C-like"/>
</dbReference>
<keyword evidence="3" id="KW-0067">ATP-binding</keyword>
<gene>
    <name evidence="8" type="ORF">P691DRAFT_683240</name>
</gene>
<dbReference type="Proteomes" id="UP000807342">
    <property type="component" value="Unassembled WGS sequence"/>
</dbReference>
<dbReference type="Pfam" id="PF00176">
    <property type="entry name" value="SNF2-rel_dom"/>
    <property type="match status" value="1"/>
</dbReference>
<dbReference type="CDD" id="cd18793">
    <property type="entry name" value="SF2_C_SNF"/>
    <property type="match status" value="1"/>
</dbReference>
<keyword evidence="9" id="KW-1185">Reference proteome</keyword>
<evidence type="ECO:0000313" key="9">
    <source>
        <dbReference type="Proteomes" id="UP000807342"/>
    </source>
</evidence>
<dbReference type="GO" id="GO:0005524">
    <property type="term" value="F:ATP binding"/>
    <property type="evidence" value="ECO:0007669"/>
    <property type="project" value="InterPro"/>
</dbReference>
<evidence type="ECO:0000256" key="5">
    <source>
        <dbReference type="SAM" id="SignalP"/>
    </source>
</evidence>
<sequence length="990" mass="111572">MPSHTAASALIRLFFFNGAPWEWSVWQELTGIRHGLFPSEDKKLPPGWTRKDASDVWSYFLAYNNLDTEEQKIRFATRTKGNSSYPGRVIWNSFVSRNWSRWGVNTLVVEELRAWDVHPVSILVRENINSSWPCADFYIPMILDTLGMKLFGEEAFPSGSEVLPTDLRRCLQNLAQRSWSTIRLQVSVLRNRSTEIEAAAVAAFEDLDQGKPTKAKVNRAIRAVAKWKECAELLHTAENIKKAEDMLAEIQVIMEGLGAKVVKPKVPKAKSEIHLRICKVSTAALKDLATEEDVTDLLSVYHEYFEAHVEDEDEPPITDELPEKKELNNSGGDFGMEAEQKLSFSSLSCKLGFRNGLPAQFNLFRHRSGISPWDDEKAFKFAGPVPVELLPIRFYWHQLAAIHSITRSVFTEEKDGNHTMGVLIGDEVGLGKTAQAIGMLAFMNQLIFLQRRELQLPPIIRDRPYLAGSTKIPSLPHLIVCPGTLLAQWVSELKVLFLPKSVDILVYDSQADSATFWGPDGPLHTSNHDLHNCIIVSSHSALFTDMQKTHKKPDRKNVRPWTIPDAKSSLVNTIFSQDFLTITVDEAHHMRNAGNKHTAALRLLQQTRVRLIMTATPLHTAPKDIASVARLVGIPHFFTEETFIEEKSDAARFRRAKKLDDDGESALAEQVQIVKRLQDHCEGHFLRRTARSHDVDGQVLLELPPYIEIVGTLVLTERETSIMKERSEFAKATVLSSTDSTKIQTKKFYLEYRTAVGYAKEDPADPWPLFKSLEEWEPVKSTKMDVCARVCKHYLTHDDMEDVTFVDGVPVFPESAATGKEIRRNRRVIIYAEFSSMAPLLQNVLSLYGIPSLAINGKISFSQRDKRIKELYGDSNPARVLIFSSVGSAGLNLSIADVVIFFDQPWSAQDERQIRGRAHRQPQKKVVKVIYLLASDSADLLMNHVARGKRNMFDAFVNKDLGEGSIYSSAVFLSDDISYRVADVAAGIYS</sequence>
<evidence type="ECO:0000256" key="2">
    <source>
        <dbReference type="ARBA" id="ARBA00022801"/>
    </source>
</evidence>
<evidence type="ECO:0000256" key="4">
    <source>
        <dbReference type="SAM" id="MobiDB-lite"/>
    </source>
</evidence>
<dbReference type="SMART" id="SM00490">
    <property type="entry name" value="HELICc"/>
    <property type="match status" value="1"/>
</dbReference>
<keyword evidence="1" id="KW-0547">Nucleotide-binding</keyword>
<dbReference type="InterPro" id="IPR049730">
    <property type="entry name" value="SNF2/RAD54-like_C"/>
</dbReference>
<proteinExistence type="predicted"/>
<organism evidence="8 9">
    <name type="scientific">Macrolepiota fuliginosa MF-IS2</name>
    <dbReference type="NCBI Taxonomy" id="1400762"/>
    <lineage>
        <taxon>Eukaryota</taxon>
        <taxon>Fungi</taxon>
        <taxon>Dikarya</taxon>
        <taxon>Basidiomycota</taxon>
        <taxon>Agaricomycotina</taxon>
        <taxon>Agaricomycetes</taxon>
        <taxon>Agaricomycetidae</taxon>
        <taxon>Agaricales</taxon>
        <taxon>Agaricineae</taxon>
        <taxon>Agaricaceae</taxon>
        <taxon>Macrolepiota</taxon>
    </lineage>
</organism>
<dbReference type="EMBL" id="MU151828">
    <property type="protein sequence ID" value="KAF9441652.1"/>
    <property type="molecule type" value="Genomic_DNA"/>
</dbReference>
<name>A0A9P6BW94_9AGAR</name>
<dbReference type="SUPFAM" id="SSF52540">
    <property type="entry name" value="P-loop containing nucleoside triphosphate hydrolases"/>
    <property type="match status" value="2"/>
</dbReference>
<dbReference type="AlphaFoldDB" id="A0A9P6BW94"/>
<evidence type="ECO:0000256" key="1">
    <source>
        <dbReference type="ARBA" id="ARBA00022741"/>
    </source>
</evidence>
<feature type="signal peptide" evidence="5">
    <location>
        <begin position="1"/>
        <end position="18"/>
    </location>
</feature>
<feature type="domain" description="Helicase C-terminal" evidence="7">
    <location>
        <begin position="804"/>
        <end position="964"/>
    </location>
</feature>
<dbReference type="InterPro" id="IPR038718">
    <property type="entry name" value="SNF2-like_sf"/>
</dbReference>
<evidence type="ECO:0000259" key="7">
    <source>
        <dbReference type="PROSITE" id="PS51194"/>
    </source>
</evidence>
<feature type="chain" id="PRO_5040361203" description="P-loop containing nucleoside triphosphate hydrolase protein" evidence="5">
    <location>
        <begin position="19"/>
        <end position="990"/>
    </location>
</feature>
<dbReference type="InterPro" id="IPR000330">
    <property type="entry name" value="SNF2_N"/>
</dbReference>
<accession>A0A9P6BW94</accession>
<evidence type="ECO:0000259" key="6">
    <source>
        <dbReference type="PROSITE" id="PS51192"/>
    </source>
</evidence>
<dbReference type="Gene3D" id="3.40.50.10810">
    <property type="entry name" value="Tandem AAA-ATPase domain"/>
    <property type="match status" value="1"/>
</dbReference>
<evidence type="ECO:0000313" key="8">
    <source>
        <dbReference type="EMBL" id="KAF9441652.1"/>
    </source>
</evidence>
<keyword evidence="5" id="KW-0732">Signal</keyword>
<dbReference type="PROSITE" id="PS51194">
    <property type="entry name" value="HELICASE_CTER"/>
    <property type="match status" value="1"/>
</dbReference>
<dbReference type="GO" id="GO:0016787">
    <property type="term" value="F:hydrolase activity"/>
    <property type="evidence" value="ECO:0007669"/>
    <property type="project" value="UniProtKB-KW"/>
</dbReference>
<protein>
    <recommendedName>
        <fullName evidence="10">P-loop containing nucleoside triphosphate hydrolase protein</fullName>
    </recommendedName>
</protein>
<feature type="domain" description="Helicase ATP-binding" evidence="6">
    <location>
        <begin position="413"/>
        <end position="635"/>
    </location>
</feature>
<dbReference type="Gene3D" id="3.40.50.300">
    <property type="entry name" value="P-loop containing nucleotide triphosphate hydrolases"/>
    <property type="match status" value="1"/>
</dbReference>
<evidence type="ECO:0000256" key="3">
    <source>
        <dbReference type="ARBA" id="ARBA00022840"/>
    </source>
</evidence>
<dbReference type="PROSITE" id="PS51192">
    <property type="entry name" value="HELICASE_ATP_BIND_1"/>
    <property type="match status" value="1"/>
</dbReference>
<comment type="caution">
    <text evidence="8">The sequence shown here is derived from an EMBL/GenBank/DDBJ whole genome shotgun (WGS) entry which is preliminary data.</text>
</comment>
<dbReference type="InterPro" id="IPR014001">
    <property type="entry name" value="Helicase_ATP-bd"/>
</dbReference>
<dbReference type="Pfam" id="PF00271">
    <property type="entry name" value="Helicase_C"/>
    <property type="match status" value="1"/>
</dbReference>
<reference evidence="8" key="1">
    <citation type="submission" date="2020-11" db="EMBL/GenBank/DDBJ databases">
        <authorList>
            <consortium name="DOE Joint Genome Institute"/>
            <person name="Ahrendt S."/>
            <person name="Riley R."/>
            <person name="Andreopoulos W."/>
            <person name="Labutti K."/>
            <person name="Pangilinan J."/>
            <person name="Ruiz-Duenas F.J."/>
            <person name="Barrasa J.M."/>
            <person name="Sanchez-Garcia M."/>
            <person name="Camarero S."/>
            <person name="Miyauchi S."/>
            <person name="Serrano A."/>
            <person name="Linde D."/>
            <person name="Babiker R."/>
            <person name="Drula E."/>
            <person name="Ayuso-Fernandez I."/>
            <person name="Pacheco R."/>
            <person name="Padilla G."/>
            <person name="Ferreira P."/>
            <person name="Barriuso J."/>
            <person name="Kellner H."/>
            <person name="Castanera R."/>
            <person name="Alfaro M."/>
            <person name="Ramirez L."/>
            <person name="Pisabarro A.G."/>
            <person name="Kuo A."/>
            <person name="Tritt A."/>
            <person name="Lipzen A."/>
            <person name="He G."/>
            <person name="Yan M."/>
            <person name="Ng V."/>
            <person name="Cullen D."/>
            <person name="Martin F."/>
            <person name="Rosso M.-N."/>
            <person name="Henrissat B."/>
            <person name="Hibbett D."/>
            <person name="Martinez A.T."/>
            <person name="Grigoriev I.V."/>
        </authorList>
    </citation>
    <scope>NUCLEOTIDE SEQUENCE</scope>
    <source>
        <strain evidence="8">MF-IS2</strain>
    </source>
</reference>
<dbReference type="PANTHER" id="PTHR10799">
    <property type="entry name" value="SNF2/RAD54 HELICASE FAMILY"/>
    <property type="match status" value="1"/>
</dbReference>
<evidence type="ECO:0008006" key="10">
    <source>
        <dbReference type="Google" id="ProtNLM"/>
    </source>
</evidence>
<dbReference type="InterPro" id="IPR027417">
    <property type="entry name" value="P-loop_NTPase"/>
</dbReference>
<keyword evidence="2" id="KW-0378">Hydrolase</keyword>
<dbReference type="OrthoDB" id="3270319at2759"/>
<feature type="region of interest" description="Disordered" evidence="4">
    <location>
        <begin position="312"/>
        <end position="332"/>
    </location>
</feature>
<dbReference type="SMART" id="SM00487">
    <property type="entry name" value="DEXDc"/>
    <property type="match status" value="1"/>
</dbReference>